<dbReference type="InterPro" id="IPR013320">
    <property type="entry name" value="ConA-like_dom_sf"/>
</dbReference>
<protein>
    <submittedName>
        <fullName evidence="4">Gram-negative bacteria-binding protein (GNBP)</fullName>
    </submittedName>
</protein>
<reference evidence="4" key="1">
    <citation type="journal article" date="2023" name="PLoS Negl. Trop. Dis.">
        <title>A genome sequence for Biomphalaria pfeifferi, the major vector snail for the human-infecting parasite Schistosoma mansoni.</title>
        <authorList>
            <person name="Bu L."/>
            <person name="Lu L."/>
            <person name="Laidemitt M.R."/>
            <person name="Zhang S.M."/>
            <person name="Mutuku M."/>
            <person name="Mkoji G."/>
            <person name="Steinauer M."/>
            <person name="Loker E.S."/>
        </authorList>
    </citation>
    <scope>NUCLEOTIDE SEQUENCE</scope>
    <source>
        <strain evidence="4">KasaAsao</strain>
    </source>
</reference>
<dbReference type="GO" id="GO:0005975">
    <property type="term" value="P:carbohydrate metabolic process"/>
    <property type="evidence" value="ECO:0007669"/>
    <property type="project" value="InterPro"/>
</dbReference>
<name>A0AAD8B3B3_BIOPF</name>
<keyword evidence="2" id="KW-0732">Signal</keyword>
<feature type="domain" description="GH16" evidence="3">
    <location>
        <begin position="97"/>
        <end position="402"/>
    </location>
</feature>
<organism evidence="4 5">
    <name type="scientific">Biomphalaria pfeifferi</name>
    <name type="common">Bloodfluke planorb</name>
    <name type="synonym">Freshwater snail</name>
    <dbReference type="NCBI Taxonomy" id="112525"/>
    <lineage>
        <taxon>Eukaryota</taxon>
        <taxon>Metazoa</taxon>
        <taxon>Spiralia</taxon>
        <taxon>Lophotrochozoa</taxon>
        <taxon>Mollusca</taxon>
        <taxon>Gastropoda</taxon>
        <taxon>Heterobranchia</taxon>
        <taxon>Euthyneura</taxon>
        <taxon>Panpulmonata</taxon>
        <taxon>Hygrophila</taxon>
        <taxon>Lymnaeoidea</taxon>
        <taxon>Planorbidae</taxon>
        <taxon>Biomphalaria</taxon>
    </lineage>
</organism>
<dbReference type="PROSITE" id="PS51762">
    <property type="entry name" value="GH16_2"/>
    <property type="match status" value="2"/>
</dbReference>
<feature type="signal peptide" evidence="2">
    <location>
        <begin position="1"/>
        <end position="16"/>
    </location>
</feature>
<comment type="similarity">
    <text evidence="1">Belongs to the glycosyl hydrolase 16 family.</text>
</comment>
<evidence type="ECO:0000259" key="3">
    <source>
        <dbReference type="PROSITE" id="PS51762"/>
    </source>
</evidence>
<evidence type="ECO:0000313" key="5">
    <source>
        <dbReference type="Proteomes" id="UP001233172"/>
    </source>
</evidence>
<accession>A0AAD8B3B3</accession>
<dbReference type="AlphaFoldDB" id="A0AAD8B3B3"/>
<dbReference type="InterPro" id="IPR000757">
    <property type="entry name" value="Beta-glucanase-like"/>
</dbReference>
<comment type="caution">
    <text evidence="4">The sequence shown here is derived from an EMBL/GenBank/DDBJ whole genome shotgun (WGS) entry which is preliminary data.</text>
</comment>
<dbReference type="PANTHER" id="PTHR10963:SF55">
    <property type="entry name" value="GLYCOSIDE HYDROLASE FAMILY 16 PROTEIN"/>
    <property type="match status" value="1"/>
</dbReference>
<reference evidence="4" key="2">
    <citation type="submission" date="2023-04" db="EMBL/GenBank/DDBJ databases">
        <authorList>
            <person name="Bu L."/>
            <person name="Lu L."/>
            <person name="Laidemitt M.R."/>
            <person name="Zhang S.M."/>
            <person name="Mutuku M."/>
            <person name="Mkoji G."/>
            <person name="Steinauer M."/>
            <person name="Loker E.S."/>
        </authorList>
    </citation>
    <scope>NUCLEOTIDE SEQUENCE</scope>
    <source>
        <strain evidence="4">KasaAsao</strain>
        <tissue evidence="4">Whole Snail</tissue>
    </source>
</reference>
<dbReference type="PANTHER" id="PTHR10963">
    <property type="entry name" value="GLYCOSYL HYDROLASE-RELATED"/>
    <property type="match status" value="1"/>
</dbReference>
<evidence type="ECO:0000256" key="2">
    <source>
        <dbReference type="SAM" id="SignalP"/>
    </source>
</evidence>
<proteinExistence type="inferred from homology"/>
<dbReference type="SUPFAM" id="SSF49899">
    <property type="entry name" value="Concanavalin A-like lectins/glucanases"/>
    <property type="match status" value="2"/>
</dbReference>
<keyword evidence="5" id="KW-1185">Reference proteome</keyword>
<dbReference type="Pfam" id="PF00722">
    <property type="entry name" value="Glyco_hydro_16"/>
    <property type="match status" value="2"/>
</dbReference>
<feature type="domain" description="GH16" evidence="3">
    <location>
        <begin position="568"/>
        <end position="860"/>
    </location>
</feature>
<dbReference type="Gene3D" id="2.60.120.200">
    <property type="match status" value="2"/>
</dbReference>
<gene>
    <name evidence="4" type="ORF">Bpfe_024657</name>
</gene>
<sequence>MLRLLLLTLVATLVTCEEKVSIKYEAPVLAFTLPANNKDIDKVIFHYFVKNVGHQGHGVLTTEGWQYQSRDVSLDGADKVEAFAVAYDIRNHVLLRTPSSTLTLNDNRIVAQLPGRKMRGAVIFRDDFNSFNTANWKYEVSMFGGMNWEFQVYTNDPKNVFTRDGNLHLVPFPTTNDPRFDENFLHHGTMDVAQLWGYCTNNGNYGCTREGQYGLLPPIMSGKVMSIPTLRYGIVEIRARIPKGDWIWPAIWMMPRDSAYGGWPRSGEIDIMESRGNTVPIGVGTVSSTLHWGPAWDNNKYSLTTGERHTGSWHDSYHTWKLEWTPDHLITYVDDQQIMNVNPGAGFWQKGGFTGANIWAGGEKMAPFDKDFYMIFNVAVGGTNGFFPDNYDWGKRKPWANNSPHAGEDFWNAHYRSKKQDMLKLVLLTVVLTQIECRGVVVVKYTKPILSFTLTADNRGIQYVIFTFFVKDVRYKTNGVITSEGWQYQTSQINLLGVDKVEAYATAYDQKHRIRFKTPKREHSLQQKNDLHLPRPGRRMRGAVIFRDDFNSINPENWVHEMSMYGGMTWEFQVYTNDTRNVFTKNGMLYIQPTPTISDPRFDDNFLRNGVMDVAKIWGHCTNRNNYGCHREGKFGLLPPVMSGKIMSKPTLRYGIVEIRARIPKGDWLWPGISMLPRQNVYGEFPRSGQIDIMESRGNPGPYGVNSFSSTLHWGVDWKNDRWQFTTVDKGGNSWHESFHTWRLEWTPNSINIFVDNDRVLEVRPEAGFWNLGRFTGRNIWGAAGKMAPFDTDFFMSLKVSVGGVSGYFSDERNWERKKPWADNSLKAAEDFWNGRNEWLPTWQGDKAALIVDWVEFKNF</sequence>
<dbReference type="InterPro" id="IPR050546">
    <property type="entry name" value="Glycosyl_Hydrlase_16"/>
</dbReference>
<dbReference type="EMBL" id="JASAOG010000174">
    <property type="protein sequence ID" value="KAK0045825.1"/>
    <property type="molecule type" value="Genomic_DNA"/>
</dbReference>
<dbReference type="GO" id="GO:0004553">
    <property type="term" value="F:hydrolase activity, hydrolyzing O-glycosyl compounds"/>
    <property type="evidence" value="ECO:0007669"/>
    <property type="project" value="InterPro"/>
</dbReference>
<evidence type="ECO:0000313" key="4">
    <source>
        <dbReference type="EMBL" id="KAK0045825.1"/>
    </source>
</evidence>
<evidence type="ECO:0000256" key="1">
    <source>
        <dbReference type="ARBA" id="ARBA00006865"/>
    </source>
</evidence>
<dbReference type="Proteomes" id="UP001233172">
    <property type="component" value="Unassembled WGS sequence"/>
</dbReference>
<feature type="chain" id="PRO_5042291755" evidence="2">
    <location>
        <begin position="17"/>
        <end position="860"/>
    </location>
</feature>